<dbReference type="Proteomes" id="UP000184363">
    <property type="component" value="Unassembled WGS sequence"/>
</dbReference>
<dbReference type="SMART" id="SM01234">
    <property type="entry name" value="Haemolytic"/>
    <property type="match status" value="1"/>
</dbReference>
<dbReference type="OrthoDB" id="9801753at2"/>
<dbReference type="HAMAP" id="MF_00386">
    <property type="entry name" value="UPF0161_YidD"/>
    <property type="match status" value="1"/>
</dbReference>
<accession>A0A1M6VFC7</accession>
<dbReference type="STRING" id="1848.SAMN05443637_11293"/>
<dbReference type="InterPro" id="IPR002696">
    <property type="entry name" value="Membr_insert_effic_factor_YidD"/>
</dbReference>
<keyword evidence="1" id="KW-1003">Cell membrane</keyword>
<keyword evidence="3" id="KW-1185">Reference proteome</keyword>
<dbReference type="PANTHER" id="PTHR33383:SF1">
    <property type="entry name" value="MEMBRANE PROTEIN INSERTION EFFICIENCY FACTOR-RELATED"/>
    <property type="match status" value="1"/>
</dbReference>
<evidence type="ECO:0000256" key="1">
    <source>
        <dbReference type="HAMAP-Rule" id="MF_00386"/>
    </source>
</evidence>
<organism evidence="2 3">
    <name type="scientific">Pseudonocardia thermophila</name>
    <dbReference type="NCBI Taxonomy" id="1848"/>
    <lineage>
        <taxon>Bacteria</taxon>
        <taxon>Bacillati</taxon>
        <taxon>Actinomycetota</taxon>
        <taxon>Actinomycetes</taxon>
        <taxon>Pseudonocardiales</taxon>
        <taxon>Pseudonocardiaceae</taxon>
        <taxon>Pseudonocardia</taxon>
    </lineage>
</organism>
<dbReference type="RefSeq" id="WP_073457985.1">
    <property type="nucleotide sequence ID" value="NZ_CALGVN010000021.1"/>
</dbReference>
<dbReference type="GO" id="GO:0005886">
    <property type="term" value="C:plasma membrane"/>
    <property type="evidence" value="ECO:0007669"/>
    <property type="project" value="UniProtKB-SubCell"/>
</dbReference>
<gene>
    <name evidence="2" type="ORF">SAMN05443637_11293</name>
</gene>
<evidence type="ECO:0000313" key="3">
    <source>
        <dbReference type="Proteomes" id="UP000184363"/>
    </source>
</evidence>
<sequence>MRSLVHRTSGAVVTALVFLLRIYQVHVSPAFPPTCRFYPSCSQYAVEALQIHGVLRGVGLTTWRLLRCHPWHPGGADPVPPRRGDRTSPVAALTCVDAEDHHEEQAPC</sequence>
<comment type="similarity">
    <text evidence="1">Belongs to the UPF0161 family.</text>
</comment>
<comment type="subcellular location">
    <subcellularLocation>
        <location evidence="1">Cell membrane</location>
        <topology evidence="1">Peripheral membrane protein</topology>
        <orientation evidence="1">Cytoplasmic side</orientation>
    </subcellularLocation>
</comment>
<protein>
    <recommendedName>
        <fullName evidence="1">Putative membrane protein insertion efficiency factor</fullName>
    </recommendedName>
</protein>
<evidence type="ECO:0000313" key="2">
    <source>
        <dbReference type="EMBL" id="SHK80180.1"/>
    </source>
</evidence>
<dbReference type="Pfam" id="PF01809">
    <property type="entry name" value="YidD"/>
    <property type="match status" value="1"/>
</dbReference>
<dbReference type="NCBIfam" id="TIGR00278">
    <property type="entry name" value="membrane protein insertion efficiency factor YidD"/>
    <property type="match status" value="1"/>
</dbReference>
<dbReference type="EMBL" id="FRAP01000012">
    <property type="protein sequence ID" value="SHK80180.1"/>
    <property type="molecule type" value="Genomic_DNA"/>
</dbReference>
<name>A0A1M6VFC7_PSETH</name>
<reference evidence="2 3" key="1">
    <citation type="submission" date="2016-11" db="EMBL/GenBank/DDBJ databases">
        <authorList>
            <person name="Jaros S."/>
            <person name="Januszkiewicz K."/>
            <person name="Wedrychowicz H."/>
        </authorList>
    </citation>
    <scope>NUCLEOTIDE SEQUENCE [LARGE SCALE GENOMIC DNA]</scope>
    <source>
        <strain evidence="2 3">DSM 43832</strain>
    </source>
</reference>
<comment type="function">
    <text evidence="1">Could be involved in insertion of integral membrane proteins into the membrane.</text>
</comment>
<dbReference type="AlphaFoldDB" id="A0A1M6VFC7"/>
<dbReference type="PANTHER" id="PTHR33383">
    <property type="entry name" value="MEMBRANE PROTEIN INSERTION EFFICIENCY FACTOR-RELATED"/>
    <property type="match status" value="1"/>
</dbReference>
<proteinExistence type="inferred from homology"/>
<keyword evidence="1" id="KW-0472">Membrane</keyword>